<comment type="caution">
    <text evidence="1">The sequence shown here is derived from an EMBL/GenBank/DDBJ whole genome shotgun (WGS) entry which is preliminary data.</text>
</comment>
<accession>A0ABP9S3Y4</accession>
<sequence length="136" mass="15022">MFSLMELMLLLCCGVIAMLFWQLRQISEAAGFHAQRLCQQRRLQLLNVARVKARLGKIPGHGLGWRTEYQVEFSTDGLNSLTAKMAFLGPRLNEATLPLYPEPEWQQAPANRGRIGMGSCSSSGCGSKSSCGSKRC</sequence>
<organism evidence="1 2">
    <name type="scientific">Ferrimonas gelatinilytica</name>
    <dbReference type="NCBI Taxonomy" id="1255257"/>
    <lineage>
        <taxon>Bacteria</taxon>
        <taxon>Pseudomonadati</taxon>
        <taxon>Pseudomonadota</taxon>
        <taxon>Gammaproteobacteria</taxon>
        <taxon>Alteromonadales</taxon>
        <taxon>Ferrimonadaceae</taxon>
        <taxon>Ferrimonas</taxon>
    </lineage>
</organism>
<dbReference type="EMBL" id="BAABLF010000008">
    <property type="protein sequence ID" value="GAA5190540.1"/>
    <property type="molecule type" value="Genomic_DNA"/>
</dbReference>
<gene>
    <name evidence="1" type="ORF">GCM10025772_15440</name>
</gene>
<proteinExistence type="predicted"/>
<keyword evidence="2" id="KW-1185">Reference proteome</keyword>
<dbReference type="Pfam" id="PF11743">
    <property type="entry name" value="DUF3301"/>
    <property type="match status" value="1"/>
</dbReference>
<evidence type="ECO:0000313" key="2">
    <source>
        <dbReference type="Proteomes" id="UP001501600"/>
    </source>
</evidence>
<dbReference type="Proteomes" id="UP001501600">
    <property type="component" value="Unassembled WGS sequence"/>
</dbReference>
<name>A0ABP9S3Y4_9GAMM</name>
<evidence type="ECO:0000313" key="1">
    <source>
        <dbReference type="EMBL" id="GAA5190540.1"/>
    </source>
</evidence>
<reference evidence="2" key="1">
    <citation type="journal article" date="2019" name="Int. J. Syst. Evol. Microbiol.">
        <title>The Global Catalogue of Microorganisms (GCM) 10K type strain sequencing project: providing services to taxonomists for standard genome sequencing and annotation.</title>
        <authorList>
            <consortium name="The Broad Institute Genomics Platform"/>
            <consortium name="The Broad Institute Genome Sequencing Center for Infectious Disease"/>
            <person name="Wu L."/>
            <person name="Ma J."/>
        </authorList>
    </citation>
    <scope>NUCLEOTIDE SEQUENCE [LARGE SCALE GENOMIC DNA]</scope>
    <source>
        <strain evidence="2">JCM 18720</strain>
    </source>
</reference>
<protein>
    <submittedName>
        <fullName evidence="1">DUF3301 domain-containing protein</fullName>
    </submittedName>
</protein>
<dbReference type="InterPro" id="IPR021732">
    <property type="entry name" value="DUF3301"/>
</dbReference>
<dbReference type="RefSeq" id="WP_345316476.1">
    <property type="nucleotide sequence ID" value="NZ_BAABLF010000008.1"/>
</dbReference>